<evidence type="ECO:0000256" key="5">
    <source>
        <dbReference type="ARBA" id="ARBA00023136"/>
    </source>
</evidence>
<dbReference type="PANTHER" id="PTHR11923:SF51">
    <property type="entry name" value="LYSOSOME MEMBRANE PROTEIN 2"/>
    <property type="match status" value="1"/>
</dbReference>
<dbReference type="Proteomes" id="UP000663879">
    <property type="component" value="Unassembled WGS sequence"/>
</dbReference>
<name>A0A814BL02_9BILA</name>
<evidence type="ECO:0000256" key="7">
    <source>
        <dbReference type="SAM" id="MobiDB-lite"/>
    </source>
</evidence>
<dbReference type="InterPro" id="IPR002159">
    <property type="entry name" value="CD36_fam"/>
</dbReference>
<reference evidence="9" key="1">
    <citation type="submission" date="2021-02" db="EMBL/GenBank/DDBJ databases">
        <authorList>
            <person name="Nowell W R."/>
        </authorList>
    </citation>
    <scope>NUCLEOTIDE SEQUENCE</scope>
    <source>
        <strain evidence="9">Ploen Becks lab</strain>
    </source>
</reference>
<dbReference type="OrthoDB" id="195015at2759"/>
<keyword evidence="3 8" id="KW-0812">Transmembrane</keyword>
<accession>A0A814BL02</accession>
<proteinExistence type="inferred from homology"/>
<organism evidence="9 10">
    <name type="scientific">Brachionus calyciflorus</name>
    <dbReference type="NCBI Taxonomy" id="104777"/>
    <lineage>
        <taxon>Eukaryota</taxon>
        <taxon>Metazoa</taxon>
        <taxon>Spiralia</taxon>
        <taxon>Gnathifera</taxon>
        <taxon>Rotifera</taxon>
        <taxon>Eurotatoria</taxon>
        <taxon>Monogononta</taxon>
        <taxon>Pseudotrocha</taxon>
        <taxon>Ploima</taxon>
        <taxon>Brachionidae</taxon>
        <taxon>Brachionus</taxon>
    </lineage>
</organism>
<dbReference type="PANTHER" id="PTHR11923">
    <property type="entry name" value="SCAVENGER RECEPTOR CLASS B TYPE-1 SR-B1"/>
    <property type="match status" value="1"/>
</dbReference>
<comment type="caution">
    <text evidence="9">The sequence shown here is derived from an EMBL/GenBank/DDBJ whole genome shotgun (WGS) entry which is preliminary data.</text>
</comment>
<dbReference type="Pfam" id="PF01130">
    <property type="entry name" value="CD36"/>
    <property type="match status" value="1"/>
</dbReference>
<gene>
    <name evidence="9" type="ORF">OXX778_LOCUS12727</name>
</gene>
<evidence type="ECO:0000256" key="4">
    <source>
        <dbReference type="ARBA" id="ARBA00022989"/>
    </source>
</evidence>
<dbReference type="GO" id="GO:0016020">
    <property type="term" value="C:membrane"/>
    <property type="evidence" value="ECO:0007669"/>
    <property type="project" value="UniProtKB-SubCell"/>
</dbReference>
<evidence type="ECO:0000313" key="10">
    <source>
        <dbReference type="Proteomes" id="UP000663879"/>
    </source>
</evidence>
<dbReference type="AlphaFoldDB" id="A0A814BL02"/>
<evidence type="ECO:0000256" key="3">
    <source>
        <dbReference type="ARBA" id="ARBA00022692"/>
    </source>
</evidence>
<keyword evidence="5 8" id="KW-0472">Membrane</keyword>
<feature type="region of interest" description="Disordered" evidence="7">
    <location>
        <begin position="475"/>
        <end position="494"/>
    </location>
</feature>
<dbReference type="GO" id="GO:0005737">
    <property type="term" value="C:cytoplasm"/>
    <property type="evidence" value="ECO:0007669"/>
    <property type="project" value="TreeGrafter"/>
</dbReference>
<feature type="transmembrane region" description="Helical" evidence="8">
    <location>
        <begin position="446"/>
        <end position="464"/>
    </location>
</feature>
<evidence type="ECO:0000256" key="1">
    <source>
        <dbReference type="ARBA" id="ARBA00004370"/>
    </source>
</evidence>
<feature type="transmembrane region" description="Helical" evidence="8">
    <location>
        <begin position="6"/>
        <end position="26"/>
    </location>
</feature>
<sequence>MGHAFAVFAIVSSFILFLIGLIGIIFGEKFIHGFVASNIRLEPSTDLYKQWLSPSIDVYLSIYIFNLKNPSEFQNGSKPLFEEIGPFVFKEIVVKEDLVDNLNYTISYREKKQYYFIQEMSPYEFDYPITTLNMGPITVINGIKYSSKIVQNAVNLALKATGDTLLVEKMPARDLLFGYKDKFLVQLKKVLPNLVPTDTVGLFIDKNNTFDGLYTIYTGADDYNKVGLVEKYNRQNKLNSWTTKYANMINGTDGTILPPFVNESSIIYIFNSDLCRSLYTVYNKTITLIDGIKVLGFAPNEYFYENYTINPDNAGFCTPSDNCLPKGLLNLTDCVGGVPIIMSCPHFLYSEEKFIKEVYGLSPVYKDHATELFIEPTTGLLMKANKRIQFNTQLYHDQRISMTKKIPEVMYPLFWVDEHFEIDKKNADTFYYQVKLPLMLISIGKYVLSVLGFILFVISCIYAYSLSTKTEQTQDLNIQSDETREPTEQTPLII</sequence>
<protein>
    <submittedName>
        <fullName evidence="9">Uncharacterized protein</fullName>
    </submittedName>
</protein>
<keyword evidence="4 8" id="KW-1133">Transmembrane helix</keyword>
<evidence type="ECO:0000256" key="2">
    <source>
        <dbReference type="ARBA" id="ARBA00010532"/>
    </source>
</evidence>
<dbReference type="GO" id="GO:0005044">
    <property type="term" value="F:scavenger receptor activity"/>
    <property type="evidence" value="ECO:0007669"/>
    <property type="project" value="TreeGrafter"/>
</dbReference>
<evidence type="ECO:0000256" key="6">
    <source>
        <dbReference type="ARBA" id="ARBA00023180"/>
    </source>
</evidence>
<evidence type="ECO:0000313" key="9">
    <source>
        <dbReference type="EMBL" id="CAF0927586.1"/>
    </source>
</evidence>
<comment type="similarity">
    <text evidence="2">Belongs to the CD36 family.</text>
</comment>
<keyword evidence="10" id="KW-1185">Reference proteome</keyword>
<evidence type="ECO:0000256" key="8">
    <source>
        <dbReference type="SAM" id="Phobius"/>
    </source>
</evidence>
<dbReference type="EMBL" id="CAJNOC010002343">
    <property type="protein sequence ID" value="CAF0927586.1"/>
    <property type="molecule type" value="Genomic_DNA"/>
</dbReference>
<comment type="subcellular location">
    <subcellularLocation>
        <location evidence="1">Membrane</location>
    </subcellularLocation>
</comment>
<dbReference type="PRINTS" id="PR01609">
    <property type="entry name" value="CD36FAMILY"/>
</dbReference>
<keyword evidence="6" id="KW-0325">Glycoprotein</keyword>